<feature type="region of interest" description="Disordered" evidence="1">
    <location>
        <begin position="103"/>
        <end position="256"/>
    </location>
</feature>
<feature type="transmembrane region" description="Helical" evidence="2">
    <location>
        <begin position="20"/>
        <end position="46"/>
    </location>
</feature>
<protein>
    <recommendedName>
        <fullName evidence="5">Excalibur calcium-binding domain-containing protein</fullName>
    </recommendedName>
</protein>
<proteinExistence type="predicted"/>
<keyword evidence="2" id="KW-0812">Transmembrane</keyword>
<organism evidence="3 4">
    <name type="scientific">Halogeometricum salsisoli</name>
    <dbReference type="NCBI Taxonomy" id="2950536"/>
    <lineage>
        <taxon>Archaea</taxon>
        <taxon>Methanobacteriati</taxon>
        <taxon>Methanobacteriota</taxon>
        <taxon>Stenosarchaea group</taxon>
        <taxon>Halobacteria</taxon>
        <taxon>Halobacteriales</taxon>
        <taxon>Haloferacaceae</taxon>
        <taxon>Halogeometricum</taxon>
    </lineage>
</organism>
<sequence>MTLADSIPGMRAGSTARNAVVGVVYLVLSPLLVGFFPVTVGVAVGANVGGTADKLSALPGIGGRGAVTGIAATAYSFALFGVLGGVLPSGDSPDRGQRNIEGAAATAADGEPRATISAPAPTSRPATATAATTAPTPEPTAADTATATSAPTPTATPTGVPMSTETPTPTATPTATPMPTQTPTPTPTPTPTATPTPSQTPVPLDEGVSVPPLPSDGDYDCGHFDTGRQAQEVYERDTSDPHGLDGDDDGEACESL</sequence>
<name>A0ABU2GB88_9EURY</name>
<feature type="compositionally biased region" description="Basic and acidic residues" evidence="1">
    <location>
        <begin position="233"/>
        <end position="245"/>
    </location>
</feature>
<dbReference type="RefSeq" id="WP_310922896.1">
    <property type="nucleotide sequence ID" value="NZ_JAMQOP010000001.1"/>
</dbReference>
<gene>
    <name evidence="3" type="ORF">NDI76_04915</name>
</gene>
<keyword evidence="2" id="KW-1133">Transmembrane helix</keyword>
<evidence type="ECO:0008006" key="5">
    <source>
        <dbReference type="Google" id="ProtNLM"/>
    </source>
</evidence>
<feature type="transmembrane region" description="Helical" evidence="2">
    <location>
        <begin position="66"/>
        <end position="88"/>
    </location>
</feature>
<evidence type="ECO:0000313" key="4">
    <source>
        <dbReference type="Proteomes" id="UP001257060"/>
    </source>
</evidence>
<evidence type="ECO:0000256" key="1">
    <source>
        <dbReference type="SAM" id="MobiDB-lite"/>
    </source>
</evidence>
<feature type="compositionally biased region" description="Low complexity" evidence="1">
    <location>
        <begin position="114"/>
        <end position="179"/>
    </location>
</feature>
<keyword evidence="4" id="KW-1185">Reference proteome</keyword>
<accession>A0ABU2GB88</accession>
<evidence type="ECO:0000256" key="2">
    <source>
        <dbReference type="SAM" id="Phobius"/>
    </source>
</evidence>
<feature type="compositionally biased region" description="Pro residues" evidence="1">
    <location>
        <begin position="180"/>
        <end position="200"/>
    </location>
</feature>
<dbReference type="EMBL" id="JAMQOP010000001">
    <property type="protein sequence ID" value="MDS0298076.1"/>
    <property type="molecule type" value="Genomic_DNA"/>
</dbReference>
<feature type="compositionally biased region" description="Acidic residues" evidence="1">
    <location>
        <begin position="246"/>
        <end position="256"/>
    </location>
</feature>
<keyword evidence="2" id="KW-0472">Membrane</keyword>
<evidence type="ECO:0000313" key="3">
    <source>
        <dbReference type="EMBL" id="MDS0298076.1"/>
    </source>
</evidence>
<dbReference type="Proteomes" id="UP001257060">
    <property type="component" value="Unassembled WGS sequence"/>
</dbReference>
<comment type="caution">
    <text evidence="3">The sequence shown here is derived from an EMBL/GenBank/DDBJ whole genome shotgun (WGS) entry which is preliminary data.</text>
</comment>
<reference evidence="3 4" key="1">
    <citation type="submission" date="2022-06" db="EMBL/GenBank/DDBJ databases">
        <title>Halogeometricum sp. a new haloarchaeum isolate from saline soil.</title>
        <authorList>
            <person name="Strakova D."/>
            <person name="Galisteo C."/>
            <person name="Sanchez-Porro C."/>
            <person name="Ventosa A."/>
        </authorList>
    </citation>
    <scope>NUCLEOTIDE SEQUENCE [LARGE SCALE GENOMIC DNA]</scope>
    <source>
        <strain evidence="3 4">S1BR25-6</strain>
    </source>
</reference>